<dbReference type="EMBL" id="AYKW01000018">
    <property type="protein sequence ID" value="PIL29827.1"/>
    <property type="molecule type" value="Genomic_DNA"/>
</dbReference>
<feature type="compositionally biased region" description="Basic residues" evidence="1">
    <location>
        <begin position="138"/>
        <end position="149"/>
    </location>
</feature>
<feature type="region of interest" description="Disordered" evidence="1">
    <location>
        <begin position="83"/>
        <end position="151"/>
    </location>
</feature>
<dbReference type="AlphaFoldDB" id="A0A2G8S7W9"/>
<protein>
    <submittedName>
        <fullName evidence="2">Uncharacterized protein</fullName>
    </submittedName>
</protein>
<feature type="compositionally biased region" description="Low complexity" evidence="1">
    <location>
        <begin position="92"/>
        <end position="114"/>
    </location>
</feature>
<reference evidence="2 3" key="1">
    <citation type="journal article" date="2015" name="Sci. Rep.">
        <title>Chromosome-level genome map provides insights into diverse defense mechanisms in the medicinal fungus Ganoderma sinense.</title>
        <authorList>
            <person name="Zhu Y."/>
            <person name="Xu J."/>
            <person name="Sun C."/>
            <person name="Zhou S."/>
            <person name="Xu H."/>
            <person name="Nelson D.R."/>
            <person name="Qian J."/>
            <person name="Song J."/>
            <person name="Luo H."/>
            <person name="Xiang L."/>
            <person name="Li Y."/>
            <person name="Xu Z."/>
            <person name="Ji A."/>
            <person name="Wang L."/>
            <person name="Lu S."/>
            <person name="Hayward A."/>
            <person name="Sun W."/>
            <person name="Li X."/>
            <person name="Schwartz D.C."/>
            <person name="Wang Y."/>
            <person name="Chen S."/>
        </authorList>
    </citation>
    <scope>NUCLEOTIDE SEQUENCE [LARGE SCALE GENOMIC DNA]</scope>
    <source>
        <strain evidence="2 3">ZZ0214-1</strain>
    </source>
</reference>
<proteinExistence type="predicted"/>
<accession>A0A2G8S7W9</accession>
<feature type="compositionally biased region" description="Low complexity" evidence="1">
    <location>
        <begin position="217"/>
        <end position="237"/>
    </location>
</feature>
<comment type="caution">
    <text evidence="2">The sequence shown here is derived from an EMBL/GenBank/DDBJ whole genome shotgun (WGS) entry which is preliminary data.</text>
</comment>
<sequence length="237" mass="24923">MSSPTADSLNLFASESTFSSSSVESVCGSVFDMPRTLSSGTEGCSSIFEHASSSEDGFSVYSGEDTNLVFSDPFADDAVEVLKSPSNAGTNTSLRQRLSSSGSRRSSMGSATSSVLKDDVEAGYEADSDARTTASRRSSAHRRRARSRRGSATVHYLVERVEPTIEVLAPVTPEELAYLKAHTNIPIPAHYQALLPKDAEWDVPADAPNPSLLCGGSTSSQSSNVSASQTSAAALTL</sequence>
<evidence type="ECO:0000313" key="3">
    <source>
        <dbReference type="Proteomes" id="UP000230002"/>
    </source>
</evidence>
<organism evidence="2 3">
    <name type="scientific">Ganoderma sinense ZZ0214-1</name>
    <dbReference type="NCBI Taxonomy" id="1077348"/>
    <lineage>
        <taxon>Eukaryota</taxon>
        <taxon>Fungi</taxon>
        <taxon>Dikarya</taxon>
        <taxon>Basidiomycota</taxon>
        <taxon>Agaricomycotina</taxon>
        <taxon>Agaricomycetes</taxon>
        <taxon>Polyporales</taxon>
        <taxon>Polyporaceae</taxon>
        <taxon>Ganoderma</taxon>
    </lineage>
</organism>
<evidence type="ECO:0000313" key="2">
    <source>
        <dbReference type="EMBL" id="PIL29827.1"/>
    </source>
</evidence>
<keyword evidence="3" id="KW-1185">Reference proteome</keyword>
<dbReference type="Proteomes" id="UP000230002">
    <property type="component" value="Unassembled WGS sequence"/>
</dbReference>
<name>A0A2G8S7W9_9APHY</name>
<dbReference type="OrthoDB" id="10554677at2759"/>
<evidence type="ECO:0000256" key="1">
    <source>
        <dbReference type="SAM" id="MobiDB-lite"/>
    </source>
</evidence>
<gene>
    <name evidence="2" type="ORF">GSI_08034</name>
</gene>
<feature type="region of interest" description="Disordered" evidence="1">
    <location>
        <begin position="208"/>
        <end position="237"/>
    </location>
</feature>